<evidence type="ECO:0000313" key="2">
    <source>
        <dbReference type="Proteomes" id="UP000223025"/>
    </source>
</evidence>
<protein>
    <submittedName>
        <fullName evidence="1">Uncharacterized protein</fullName>
    </submittedName>
</protein>
<evidence type="ECO:0000313" key="1">
    <source>
        <dbReference type="EMBL" id="AUZ95417.1"/>
    </source>
</evidence>
<dbReference type="GeneID" id="40088663"/>
<dbReference type="EMBL" id="MF403008">
    <property type="protein sequence ID" value="AUZ95417.1"/>
    <property type="molecule type" value="Genomic_DNA"/>
</dbReference>
<accession>A0A2L0V0V3</accession>
<dbReference type="RefSeq" id="YP_009612325.1">
    <property type="nucleotide sequence ID" value="NC_042013.1"/>
</dbReference>
<keyword evidence="2" id="KW-1185">Reference proteome</keyword>
<sequence length="73" mass="8497">MTDNERLDQICQLIHTAETLNALHSCRTNHPLNNKYQWRNANAMVSQQPWFFGKLEARNWLNQKATEEANANG</sequence>
<name>A0A2L0V0V3_9CAUD</name>
<organism evidence="1 2">
    <name type="scientific">Agrobacterium phage Atu_ph07</name>
    <dbReference type="NCBI Taxonomy" id="2024264"/>
    <lineage>
        <taxon>Viruses</taxon>
        <taxon>Duplodnaviria</taxon>
        <taxon>Heunggongvirae</taxon>
        <taxon>Uroviricota</taxon>
        <taxon>Caudoviricetes</taxon>
        <taxon>Polybotosvirus</taxon>
        <taxon>Polybotosvirus Atuph07</taxon>
    </lineage>
</organism>
<proteinExistence type="predicted"/>
<reference evidence="1 2" key="1">
    <citation type="submission" date="2017-06" db="EMBL/GenBank/DDBJ databases">
        <authorList>
            <person name="Kim H.J."/>
            <person name="Triplett B.A."/>
        </authorList>
    </citation>
    <scope>NUCLEOTIDE SEQUENCE [LARGE SCALE GENOMIC DNA]</scope>
</reference>
<dbReference type="KEGG" id="vg:40088663"/>
<dbReference type="Proteomes" id="UP000223025">
    <property type="component" value="Segment"/>
</dbReference>